<protein>
    <recommendedName>
        <fullName evidence="6 14">Isocitrate lyase</fullName>
    </recommendedName>
</protein>
<dbReference type="InterPro" id="IPR018523">
    <property type="entry name" value="Isocitrate_lyase_ph_CS"/>
</dbReference>
<evidence type="ECO:0000256" key="14">
    <source>
        <dbReference type="PIRNR" id="PIRNR001362"/>
    </source>
</evidence>
<evidence type="ECO:0000256" key="4">
    <source>
        <dbReference type="ARBA" id="ARBA00005704"/>
    </source>
</evidence>
<keyword evidence="11" id="KW-0576">Peroxisome</keyword>
<comment type="subunit">
    <text evidence="5">Homotetramer.</text>
</comment>
<evidence type="ECO:0000256" key="15">
    <source>
        <dbReference type="PIRSR" id="PIRSR001362-1"/>
    </source>
</evidence>
<dbReference type="GO" id="GO:0006099">
    <property type="term" value="P:tricarboxylic acid cycle"/>
    <property type="evidence" value="ECO:0007669"/>
    <property type="project" value="UniProtKB-KW"/>
</dbReference>
<dbReference type="PROSITE" id="PS00161">
    <property type="entry name" value="ISOCITRATE_LYASE"/>
    <property type="match status" value="1"/>
</dbReference>
<proteinExistence type="inferred from homology"/>
<keyword evidence="9" id="KW-0816">Tricarboxylic acid cycle</keyword>
<evidence type="ECO:0000256" key="2">
    <source>
        <dbReference type="ARBA" id="ARBA00004130"/>
    </source>
</evidence>
<dbReference type="CDD" id="cd00377">
    <property type="entry name" value="ICL_PEPM"/>
    <property type="match status" value="1"/>
</dbReference>
<dbReference type="Proteomes" id="UP000325315">
    <property type="component" value="Unassembled WGS sequence"/>
</dbReference>
<dbReference type="FunFam" id="1.10.10.850:FF:000001">
    <property type="entry name" value="Isocitrate lyase"/>
    <property type="match status" value="1"/>
</dbReference>
<comment type="function">
    <text evidence="1">Involved in storage lipid mobilization during the growth of higher plant seedling.</text>
</comment>
<keyword evidence="17" id="KW-0479">Metal-binding</keyword>
<dbReference type="PIRSF" id="PIRSF001362">
    <property type="entry name" value="Isocit_lyase"/>
    <property type="match status" value="1"/>
</dbReference>
<evidence type="ECO:0000256" key="13">
    <source>
        <dbReference type="ARBA" id="ARBA00023531"/>
    </source>
</evidence>
<organism evidence="18 19">
    <name type="scientific">Gossypium australe</name>
    <dbReference type="NCBI Taxonomy" id="47621"/>
    <lineage>
        <taxon>Eukaryota</taxon>
        <taxon>Viridiplantae</taxon>
        <taxon>Streptophyta</taxon>
        <taxon>Embryophyta</taxon>
        <taxon>Tracheophyta</taxon>
        <taxon>Spermatophyta</taxon>
        <taxon>Magnoliopsida</taxon>
        <taxon>eudicotyledons</taxon>
        <taxon>Gunneridae</taxon>
        <taxon>Pentapetalae</taxon>
        <taxon>rosids</taxon>
        <taxon>malvids</taxon>
        <taxon>Malvales</taxon>
        <taxon>Malvaceae</taxon>
        <taxon>Malvoideae</taxon>
        <taxon>Gossypium</taxon>
    </lineage>
</organism>
<feature type="binding site" evidence="17">
    <location>
        <position position="164"/>
    </location>
    <ligand>
        <name>Mg(2+)</name>
        <dbReference type="ChEBI" id="CHEBI:18420"/>
    </ligand>
</feature>
<comment type="similarity">
    <text evidence="4 14">Belongs to the isocitrate lyase/PEP mutase superfamily. Isocitrate lyase family.</text>
</comment>
<evidence type="ECO:0000256" key="12">
    <source>
        <dbReference type="ARBA" id="ARBA00023239"/>
    </source>
</evidence>
<feature type="binding site" evidence="16">
    <location>
        <begin position="93"/>
        <end position="95"/>
    </location>
    <ligand>
        <name>substrate</name>
    </ligand>
</feature>
<dbReference type="UniPathway" id="UPA00703">
    <property type="reaction ID" value="UER00719"/>
</dbReference>
<dbReference type="PANTHER" id="PTHR21631:SF3">
    <property type="entry name" value="BIFUNCTIONAL GLYOXYLATE CYCLE PROTEIN"/>
    <property type="match status" value="1"/>
</dbReference>
<name>A0A5B6WNT1_9ROSI</name>
<comment type="catalytic activity">
    <reaction evidence="13">
        <text>D-threo-isocitrate = glyoxylate + succinate</text>
        <dbReference type="Rhea" id="RHEA:13245"/>
        <dbReference type="ChEBI" id="CHEBI:15562"/>
        <dbReference type="ChEBI" id="CHEBI:30031"/>
        <dbReference type="ChEBI" id="CHEBI:36655"/>
        <dbReference type="EC" id="4.1.3.1"/>
    </reaction>
</comment>
<dbReference type="GO" id="GO:0006097">
    <property type="term" value="P:glyoxylate cycle"/>
    <property type="evidence" value="ECO:0007669"/>
    <property type="project" value="UniProtKB-UniPathway"/>
</dbReference>
<dbReference type="Gene3D" id="1.10.10.850">
    <property type="match status" value="1"/>
</dbReference>
<dbReference type="InterPro" id="IPR039556">
    <property type="entry name" value="ICL/PEPM"/>
</dbReference>
<evidence type="ECO:0000313" key="18">
    <source>
        <dbReference type="EMBL" id="KAA3483529.1"/>
    </source>
</evidence>
<evidence type="ECO:0000256" key="8">
    <source>
        <dbReference type="ARBA" id="ARBA00022453"/>
    </source>
</evidence>
<evidence type="ECO:0000256" key="3">
    <source>
        <dbReference type="ARBA" id="ARBA00004793"/>
    </source>
</evidence>
<comment type="cofactor">
    <cofactor evidence="17">
        <name>Mg(2+)</name>
        <dbReference type="ChEBI" id="CHEBI:18420"/>
    </cofactor>
    <text evidence="17">Can also use Mn(2+) ion.</text>
</comment>
<keyword evidence="7" id="KW-0329">Glyoxylate bypass</keyword>
<dbReference type="Pfam" id="PF00463">
    <property type="entry name" value="ICL"/>
    <property type="match status" value="1"/>
</dbReference>
<reference evidence="19" key="1">
    <citation type="journal article" date="2019" name="Plant Biotechnol. J.">
        <title>Genome sequencing of the Australian wild diploid species Gossypium australe highlights disease resistance and delayed gland morphogenesis.</title>
        <authorList>
            <person name="Cai Y."/>
            <person name="Cai X."/>
            <person name="Wang Q."/>
            <person name="Wang P."/>
            <person name="Zhang Y."/>
            <person name="Cai C."/>
            <person name="Xu Y."/>
            <person name="Wang K."/>
            <person name="Zhou Z."/>
            <person name="Wang C."/>
            <person name="Geng S."/>
            <person name="Li B."/>
            <person name="Dong Q."/>
            <person name="Hou Y."/>
            <person name="Wang H."/>
            <person name="Ai P."/>
            <person name="Liu Z."/>
            <person name="Yi F."/>
            <person name="Sun M."/>
            <person name="An G."/>
            <person name="Cheng J."/>
            <person name="Zhang Y."/>
            <person name="Shi Q."/>
            <person name="Xie Y."/>
            <person name="Shi X."/>
            <person name="Chang Y."/>
            <person name="Huang F."/>
            <person name="Chen Y."/>
            <person name="Hong S."/>
            <person name="Mi L."/>
            <person name="Sun Q."/>
            <person name="Zhang L."/>
            <person name="Zhou B."/>
            <person name="Peng R."/>
            <person name="Zhang X."/>
            <person name="Liu F."/>
        </authorList>
    </citation>
    <scope>NUCLEOTIDE SEQUENCE [LARGE SCALE GENOMIC DNA]</scope>
    <source>
        <strain evidence="19">cv. PA1801</strain>
    </source>
</reference>
<dbReference type="SUPFAM" id="SSF51621">
    <property type="entry name" value="Phosphoenolpyruvate/pyruvate domain"/>
    <property type="match status" value="1"/>
</dbReference>
<dbReference type="Gene3D" id="3.20.20.60">
    <property type="entry name" value="Phosphoenolpyruvate-binding domains"/>
    <property type="match status" value="1"/>
</dbReference>
<dbReference type="InterPro" id="IPR040442">
    <property type="entry name" value="Pyrv_kinase-like_dom_sf"/>
</dbReference>
<evidence type="ECO:0000256" key="16">
    <source>
        <dbReference type="PIRSR" id="PIRSR001362-2"/>
    </source>
</evidence>
<dbReference type="GO" id="GO:0046872">
    <property type="term" value="F:metal ion binding"/>
    <property type="evidence" value="ECO:0007669"/>
    <property type="project" value="UniProtKB-KW"/>
</dbReference>
<dbReference type="InterPro" id="IPR006254">
    <property type="entry name" value="Isocitrate_lyase"/>
</dbReference>
<evidence type="ECO:0000256" key="6">
    <source>
        <dbReference type="ARBA" id="ARBA00012909"/>
    </source>
</evidence>
<keyword evidence="8" id="KW-0330">Glyoxysome</keyword>
<keyword evidence="12 14" id="KW-0456">Lyase</keyword>
<feature type="binding site" evidence="16">
    <location>
        <position position="461"/>
    </location>
    <ligand>
        <name>substrate</name>
    </ligand>
</feature>
<comment type="subcellular location">
    <subcellularLocation>
        <location evidence="2">Glyoxysome</location>
    </subcellularLocation>
</comment>
<dbReference type="GO" id="GO:0009514">
    <property type="term" value="C:glyoxysome"/>
    <property type="evidence" value="ECO:0007669"/>
    <property type="project" value="UniProtKB-SubCell"/>
</dbReference>
<gene>
    <name evidence="18" type="primary">acuD</name>
    <name evidence="18" type="ORF">EPI10_005691</name>
</gene>
<feature type="binding site" evidence="16">
    <location>
        <position position="239"/>
    </location>
    <ligand>
        <name>substrate</name>
    </ligand>
</feature>
<dbReference type="EMBL" id="SMMG02000002">
    <property type="protein sequence ID" value="KAA3483529.1"/>
    <property type="molecule type" value="Genomic_DNA"/>
</dbReference>
<dbReference type="GO" id="GO:0004451">
    <property type="term" value="F:isocitrate lyase activity"/>
    <property type="evidence" value="ECO:0007669"/>
    <property type="project" value="UniProtKB-EC"/>
</dbReference>
<keyword evidence="19" id="KW-1185">Reference proteome</keyword>
<evidence type="ECO:0000256" key="5">
    <source>
        <dbReference type="ARBA" id="ARBA00011881"/>
    </source>
</evidence>
<feature type="binding site" evidence="16">
    <location>
        <begin position="426"/>
        <end position="430"/>
    </location>
    <ligand>
        <name>substrate</name>
    </ligand>
</feature>
<evidence type="ECO:0000256" key="10">
    <source>
        <dbReference type="ARBA" id="ARBA00022842"/>
    </source>
</evidence>
<dbReference type="NCBIfam" id="TIGR01346">
    <property type="entry name" value="isocit_lyase"/>
    <property type="match status" value="1"/>
</dbReference>
<feature type="binding site" evidence="16">
    <location>
        <begin position="203"/>
        <end position="204"/>
    </location>
    <ligand>
        <name>substrate</name>
    </ligand>
</feature>
<evidence type="ECO:0000256" key="7">
    <source>
        <dbReference type="ARBA" id="ARBA00022435"/>
    </source>
</evidence>
<dbReference type="PANTHER" id="PTHR21631">
    <property type="entry name" value="ISOCITRATE LYASE/MALATE SYNTHASE"/>
    <property type="match status" value="1"/>
</dbReference>
<keyword evidence="10 17" id="KW-0460">Magnesium</keyword>
<evidence type="ECO:0000256" key="1">
    <source>
        <dbReference type="ARBA" id="ARBA00003575"/>
    </source>
</evidence>
<evidence type="ECO:0000256" key="9">
    <source>
        <dbReference type="ARBA" id="ARBA00022532"/>
    </source>
</evidence>
<dbReference type="InterPro" id="IPR015813">
    <property type="entry name" value="Pyrv/PenolPyrv_kinase-like_dom"/>
</dbReference>
<dbReference type="PROSITE" id="PS50890">
    <property type="entry name" value="PUA"/>
    <property type="match status" value="1"/>
</dbReference>
<feature type="active site" description="Proton acceptor" evidence="15">
    <location>
        <position position="202"/>
    </location>
</feature>
<evidence type="ECO:0000256" key="17">
    <source>
        <dbReference type="PIRSR" id="PIRSR001362-3"/>
    </source>
</evidence>
<dbReference type="AlphaFoldDB" id="A0A5B6WNT1"/>
<evidence type="ECO:0000256" key="11">
    <source>
        <dbReference type="ARBA" id="ARBA00023140"/>
    </source>
</evidence>
<sequence length="563" mass="63461">MEEEGRYEAEVAEVQAWWNSERFKLTRRSYSARDVVALRGNLKQSYGSNEMAKKLWRTLKAHQANGTASRTFGALDPVQVTMMAKHLDSIYVSGWQCSSTHTTTNEPGPDLADYPYDTVPNKVEHLFFAQQYHDRKQREARMSMSREERARSPYVDYLKPIIADGDTGFGGTTATVKLCKLFVERGAAGVHIEDQSSVTKKCGHMAGKVLVAVSEHINRLVAARLQFDVMGVETVLVARTDAVAANLIQTNVDSRDHQFILGVTNPNLQGKGLASMLAEAMVAGKTGAELQAIEDKWLAMAQLKTFSECVIDAINNMNIREDEKRRRMNEWMNHSSYDKCLSNEQARETAERLGLKNLFWDWDLPRTREGFYRFKGSVMAAIVRGWAFAPHVDLIWMETSSPDLVECTEFAQGVKSVHPEIMLAYNLSPSFNWDASGMSDEQMRDFIPRIAKLGFCWQFITLAGFHADALVTDTFARDFAKRGMLAYVEKIQREERNNGVDTLAHQKWSGANFYDRYLKTVQGGISSTAAMGVTEEQFKETWTRPGAMEVANEGNMVVAKARM</sequence>
<comment type="caution">
    <text evidence="18">The sequence shown here is derived from an EMBL/GenBank/DDBJ whole genome shotgun (WGS) entry which is preliminary data.</text>
</comment>
<evidence type="ECO:0000313" key="19">
    <source>
        <dbReference type="Proteomes" id="UP000325315"/>
    </source>
</evidence>
<dbReference type="OrthoDB" id="4078635at2759"/>
<accession>A0A5B6WNT1</accession>
<comment type="pathway">
    <text evidence="3">Carbohydrate metabolism; glyoxylate cycle; (S)-malate from isocitrate: step 1/2.</text>
</comment>